<gene>
    <name evidence="1" type="ORF">DES31_0478</name>
</gene>
<protein>
    <recommendedName>
        <fullName evidence="3">DUF2752 domain-containing protein</fullName>
    </recommendedName>
</protein>
<evidence type="ECO:0000313" key="2">
    <source>
        <dbReference type="Proteomes" id="UP000280099"/>
    </source>
</evidence>
<dbReference type="RefSeq" id="WP_121121608.1">
    <property type="nucleotide sequence ID" value="NZ_CP016604.1"/>
</dbReference>
<keyword evidence="2" id="KW-1185">Reference proteome</keyword>
<accession>A0A420XIU8</accession>
<dbReference type="AlphaFoldDB" id="A0A420XIU8"/>
<sequence>MRVKCPACGAVNSLDALIAHDAASEALNAALLLNGDLGKKLVSYLALFRPSKSALTFQRVTTLLNELQPMITAQQISRDGQYYPAPVEAWVYGFESVLAKRQDLKLPLNSHGYLLEIIKNWKPKTANQALSVVQAVKNDNVSTSKTVTAIQGAMQWANNG</sequence>
<name>A0A420XIU8_9PAST</name>
<evidence type="ECO:0000313" key="1">
    <source>
        <dbReference type="EMBL" id="RKR77153.1"/>
    </source>
</evidence>
<reference evidence="1 2" key="1">
    <citation type="submission" date="2018-10" db="EMBL/GenBank/DDBJ databases">
        <title>Genomic Encyclopedia of Type Strains, Phase IV (KMG-IV): sequencing the most valuable type-strain genomes for metagenomic binning, comparative biology and taxonomic classification.</title>
        <authorList>
            <person name="Goeker M."/>
        </authorList>
    </citation>
    <scope>NUCLEOTIDE SEQUENCE [LARGE SCALE GENOMIC DNA]</scope>
    <source>
        <strain evidence="1 2">DSM 23800</strain>
    </source>
</reference>
<organism evidence="1 2">
    <name type="scientific">Otariodibacter oris</name>
    <dbReference type="NCBI Taxonomy" id="1032623"/>
    <lineage>
        <taxon>Bacteria</taxon>
        <taxon>Pseudomonadati</taxon>
        <taxon>Pseudomonadota</taxon>
        <taxon>Gammaproteobacteria</taxon>
        <taxon>Pasteurellales</taxon>
        <taxon>Pasteurellaceae</taxon>
        <taxon>Otariodibacter</taxon>
    </lineage>
</organism>
<comment type="caution">
    <text evidence="1">The sequence shown here is derived from an EMBL/GenBank/DDBJ whole genome shotgun (WGS) entry which is preliminary data.</text>
</comment>
<dbReference type="EMBL" id="RBJC01000004">
    <property type="protein sequence ID" value="RKR77153.1"/>
    <property type="molecule type" value="Genomic_DNA"/>
</dbReference>
<dbReference type="Proteomes" id="UP000280099">
    <property type="component" value="Unassembled WGS sequence"/>
</dbReference>
<evidence type="ECO:0008006" key="3">
    <source>
        <dbReference type="Google" id="ProtNLM"/>
    </source>
</evidence>
<dbReference type="OrthoDB" id="6872885at2"/>
<proteinExistence type="predicted"/>